<reference evidence="1 2" key="1">
    <citation type="journal article" date="2014" name="Genome Announc.">
        <title>Draft Genome Sequence of Xylella fastidiosa Pear Leaf Scorch Strain in Taiwan.</title>
        <authorList>
            <person name="Su C.C."/>
            <person name="Deng W.L."/>
            <person name="Jan F.J."/>
            <person name="Chang C.J."/>
            <person name="Huang H."/>
            <person name="Chen J."/>
        </authorList>
    </citation>
    <scope>NUCLEOTIDE SEQUENCE [LARGE SCALE GENOMIC DNA]</scope>
    <source>
        <strain evidence="1 2">PLS229</strain>
    </source>
</reference>
<sequence length="73" mass="8095">MLVFGLVPVLTRTIFDLVARGVERIVGWFQHCQIAVAGIPIPRIEVVQCAQILLQAWIVAEAVLTPCVHRFDG</sequence>
<comment type="caution">
    <text evidence="1">The sequence shown here is derived from an EMBL/GenBank/DDBJ whole genome shotgun (WGS) entry which is preliminary data.</text>
</comment>
<accession>Z9JJQ8</accession>
<dbReference type="Proteomes" id="UP000020406">
    <property type="component" value="Unassembled WGS sequence"/>
</dbReference>
<dbReference type="EMBL" id="JDSQ01000006">
    <property type="protein sequence ID" value="EWS78640.1"/>
    <property type="molecule type" value="Genomic_DNA"/>
</dbReference>
<name>Z9JJQ8_9GAMM</name>
<evidence type="ECO:0000313" key="2">
    <source>
        <dbReference type="Proteomes" id="UP000020406"/>
    </source>
</evidence>
<proteinExistence type="predicted"/>
<gene>
    <name evidence="1" type="ORF">AF72_05035</name>
</gene>
<organism evidence="1 2">
    <name type="scientific">Xylella taiwanensis</name>
    <dbReference type="NCBI Taxonomy" id="1444770"/>
    <lineage>
        <taxon>Bacteria</taxon>
        <taxon>Pseudomonadati</taxon>
        <taxon>Pseudomonadota</taxon>
        <taxon>Gammaproteobacteria</taxon>
        <taxon>Lysobacterales</taxon>
        <taxon>Lysobacteraceae</taxon>
        <taxon>Xylella</taxon>
    </lineage>
</organism>
<dbReference type="AlphaFoldDB" id="Z9JJQ8"/>
<dbReference type="PATRIC" id="fig|1444770.3.peg.1207"/>
<protein>
    <submittedName>
        <fullName evidence="1">Uncharacterized protein</fullName>
    </submittedName>
</protein>
<evidence type="ECO:0000313" key="1">
    <source>
        <dbReference type="EMBL" id="EWS78640.1"/>
    </source>
</evidence>